<evidence type="ECO:0000313" key="4">
    <source>
        <dbReference type="Proteomes" id="UP000054007"/>
    </source>
</evidence>
<evidence type="ECO:0000256" key="1">
    <source>
        <dbReference type="SAM" id="MobiDB-lite"/>
    </source>
</evidence>
<protein>
    <submittedName>
        <fullName evidence="3">Uncharacterized protein</fullName>
    </submittedName>
</protein>
<organism evidence="3 4">
    <name type="scientific">Cylindrobasidium torrendii FP15055 ss-10</name>
    <dbReference type="NCBI Taxonomy" id="1314674"/>
    <lineage>
        <taxon>Eukaryota</taxon>
        <taxon>Fungi</taxon>
        <taxon>Dikarya</taxon>
        <taxon>Basidiomycota</taxon>
        <taxon>Agaricomycotina</taxon>
        <taxon>Agaricomycetes</taxon>
        <taxon>Agaricomycetidae</taxon>
        <taxon>Agaricales</taxon>
        <taxon>Marasmiineae</taxon>
        <taxon>Physalacriaceae</taxon>
        <taxon>Cylindrobasidium</taxon>
    </lineage>
</organism>
<feature type="region of interest" description="Disordered" evidence="1">
    <location>
        <begin position="1"/>
        <end position="41"/>
    </location>
</feature>
<feature type="transmembrane region" description="Helical" evidence="2">
    <location>
        <begin position="175"/>
        <end position="195"/>
    </location>
</feature>
<dbReference type="Proteomes" id="UP000054007">
    <property type="component" value="Unassembled WGS sequence"/>
</dbReference>
<dbReference type="InterPro" id="IPR037847">
    <property type="entry name" value="GRAMDC4"/>
</dbReference>
<dbReference type="InterPro" id="IPR021709">
    <property type="entry name" value="DUF3292"/>
</dbReference>
<sequence length="584" mass="65972">MSAPDLERTATNGSFVSLPGSEVPIIDEDSEDEAEDEDSELSYEQLREMYDNEEIERILHIFSSTVTEVRASSPAPYNVSGGSASSANLDDQTEERDWRSRDHPVCFSHRIAEQYVLPYLPPPAAPPAPFSFGRLRITIQRLYLFIEPFYIATALKLLKLATWEDPSRSMVYCGLFWLLWLFDLLIPALVGRVLYSLLRRRVFPYPSLNELKSRRHEVKRANYFGDVVSSKLTASSSLGVKEMWRLFRVYNKSKKIKVRKHSGQRCSVEDARDDAVHIDEDAETQEERDLKRIGLRLLEGIADWHEKVKNLFIWRRPAASKVFATLLSILLVLTLLLPAQYLIKLVIFVPGFLFWHVTPVISSMSREERARVLAIGGWVPTDSEYAMEVVSNRIATGQEVRPAGKHKSRGSMSSDTLAVPGSPNIPGFESVEKKGIDWRKWNERAAVGKAWAGEGKRLIKRGAGRPDSPPKSPLIPAPVVAFAQPPVPPREAYTYPCQHSSAPGLLTLSPTMLFFTPIMGSRPTISIPLSWLQGVRKNSLVKGLTLKLMSNEGKEYDETFRFIPNRDELFTRLIGLEGKNWMTA</sequence>
<dbReference type="PANTHER" id="PTHR37402:SF1">
    <property type="entry name" value="GRAM DOMAIN-CONTAINING PROTEIN 4"/>
    <property type="match status" value="1"/>
</dbReference>
<dbReference type="GO" id="GO:0006915">
    <property type="term" value="P:apoptotic process"/>
    <property type="evidence" value="ECO:0007669"/>
    <property type="project" value="InterPro"/>
</dbReference>
<feature type="compositionally biased region" description="Polar residues" evidence="1">
    <location>
        <begin position="80"/>
        <end position="90"/>
    </location>
</feature>
<proteinExistence type="predicted"/>
<dbReference type="Pfam" id="PF11696">
    <property type="entry name" value="DUF3292"/>
    <property type="match status" value="1"/>
</dbReference>
<feature type="transmembrane region" description="Helical" evidence="2">
    <location>
        <begin position="142"/>
        <end position="163"/>
    </location>
</feature>
<feature type="compositionally biased region" description="Acidic residues" evidence="1">
    <location>
        <begin position="25"/>
        <end position="41"/>
    </location>
</feature>
<feature type="transmembrane region" description="Helical" evidence="2">
    <location>
        <begin position="318"/>
        <end position="336"/>
    </location>
</feature>
<name>A0A0D7BM52_9AGAR</name>
<evidence type="ECO:0000313" key="3">
    <source>
        <dbReference type="EMBL" id="KIY71653.1"/>
    </source>
</evidence>
<keyword evidence="2" id="KW-0472">Membrane</keyword>
<keyword evidence="2" id="KW-1133">Transmembrane helix</keyword>
<dbReference type="EMBL" id="KN880452">
    <property type="protein sequence ID" value="KIY71653.1"/>
    <property type="molecule type" value="Genomic_DNA"/>
</dbReference>
<evidence type="ECO:0000256" key="2">
    <source>
        <dbReference type="SAM" id="Phobius"/>
    </source>
</evidence>
<keyword evidence="4" id="KW-1185">Reference proteome</keyword>
<accession>A0A0D7BM52</accession>
<dbReference type="AlphaFoldDB" id="A0A0D7BM52"/>
<gene>
    <name evidence="3" type="ORF">CYLTODRAFT_418715</name>
</gene>
<keyword evidence="2" id="KW-0812">Transmembrane</keyword>
<feature type="region of interest" description="Disordered" evidence="1">
    <location>
        <begin position="73"/>
        <end position="95"/>
    </location>
</feature>
<dbReference type="OrthoDB" id="1708389at2759"/>
<dbReference type="PANTHER" id="PTHR37402">
    <property type="entry name" value="GRAM DOMAIN-CONTAINING PROTEIN 4"/>
    <property type="match status" value="1"/>
</dbReference>
<dbReference type="STRING" id="1314674.A0A0D7BM52"/>
<reference evidence="3 4" key="1">
    <citation type="journal article" date="2015" name="Fungal Genet. Biol.">
        <title>Evolution of novel wood decay mechanisms in Agaricales revealed by the genome sequences of Fistulina hepatica and Cylindrobasidium torrendii.</title>
        <authorList>
            <person name="Floudas D."/>
            <person name="Held B.W."/>
            <person name="Riley R."/>
            <person name="Nagy L.G."/>
            <person name="Koehler G."/>
            <person name="Ransdell A.S."/>
            <person name="Younus H."/>
            <person name="Chow J."/>
            <person name="Chiniquy J."/>
            <person name="Lipzen A."/>
            <person name="Tritt A."/>
            <person name="Sun H."/>
            <person name="Haridas S."/>
            <person name="LaButti K."/>
            <person name="Ohm R.A."/>
            <person name="Kues U."/>
            <person name="Blanchette R.A."/>
            <person name="Grigoriev I.V."/>
            <person name="Minto R.E."/>
            <person name="Hibbett D.S."/>
        </authorList>
    </citation>
    <scope>NUCLEOTIDE SEQUENCE [LARGE SCALE GENOMIC DNA]</scope>
    <source>
        <strain evidence="3 4">FP15055 ss-10</strain>
    </source>
</reference>